<name>A0AAD5P1D3_ACENE</name>
<evidence type="ECO:0000313" key="3">
    <source>
        <dbReference type="Proteomes" id="UP001064489"/>
    </source>
</evidence>
<organism evidence="2 3">
    <name type="scientific">Acer negundo</name>
    <name type="common">Box elder</name>
    <dbReference type="NCBI Taxonomy" id="4023"/>
    <lineage>
        <taxon>Eukaryota</taxon>
        <taxon>Viridiplantae</taxon>
        <taxon>Streptophyta</taxon>
        <taxon>Embryophyta</taxon>
        <taxon>Tracheophyta</taxon>
        <taxon>Spermatophyta</taxon>
        <taxon>Magnoliopsida</taxon>
        <taxon>eudicotyledons</taxon>
        <taxon>Gunneridae</taxon>
        <taxon>Pentapetalae</taxon>
        <taxon>rosids</taxon>
        <taxon>malvids</taxon>
        <taxon>Sapindales</taxon>
        <taxon>Sapindaceae</taxon>
        <taxon>Hippocastanoideae</taxon>
        <taxon>Acereae</taxon>
        <taxon>Acer</taxon>
    </lineage>
</organism>
<proteinExistence type="predicted"/>
<evidence type="ECO:0000313" key="2">
    <source>
        <dbReference type="EMBL" id="KAI9192571.1"/>
    </source>
</evidence>
<reference evidence="2" key="2">
    <citation type="submission" date="2023-02" db="EMBL/GenBank/DDBJ databases">
        <authorList>
            <person name="Swenson N.G."/>
            <person name="Wegrzyn J.L."/>
            <person name="Mcevoy S.L."/>
        </authorList>
    </citation>
    <scope>NUCLEOTIDE SEQUENCE</scope>
    <source>
        <strain evidence="2">91603</strain>
        <tissue evidence="2">Leaf</tissue>
    </source>
</reference>
<accession>A0AAD5P1D3</accession>
<dbReference type="AlphaFoldDB" id="A0AAD5P1D3"/>
<gene>
    <name evidence="2" type="ORF">LWI28_024905</name>
</gene>
<evidence type="ECO:0000256" key="1">
    <source>
        <dbReference type="SAM" id="MobiDB-lite"/>
    </source>
</evidence>
<reference evidence="2" key="1">
    <citation type="journal article" date="2022" name="Plant J.">
        <title>Strategies of tolerance reflected in two North American maple genomes.</title>
        <authorList>
            <person name="McEvoy S.L."/>
            <person name="Sezen U.U."/>
            <person name="Trouern-Trend A."/>
            <person name="McMahon S.M."/>
            <person name="Schaberg P.G."/>
            <person name="Yang J."/>
            <person name="Wegrzyn J.L."/>
            <person name="Swenson N.G."/>
        </authorList>
    </citation>
    <scope>NUCLEOTIDE SEQUENCE</scope>
    <source>
        <strain evidence="2">91603</strain>
    </source>
</reference>
<feature type="region of interest" description="Disordered" evidence="1">
    <location>
        <begin position="75"/>
        <end position="115"/>
    </location>
</feature>
<dbReference type="EMBL" id="JAJSOW010000004">
    <property type="protein sequence ID" value="KAI9192571.1"/>
    <property type="molecule type" value="Genomic_DNA"/>
</dbReference>
<sequence length="256" mass="27296">MYPVVILPTAPLVSSSPYFVSLTANVGISLWSSRPTNTPHLTPAKSRTSLPAKLSTLPMTRSPLSKMAARASRVQSIPGQIQRQAPAISSMKPVDHSPVSPHPPPPPPIVPSRSQLRVDRVGLDSESRKEKTIGNNGEVSNGLDQRTLKCLSLSLVSGEESRKVVGQIQMGALGPIEEMGTNNDIGSFEPSQGPSIAYKRNRGKPFNGPSGGPLDKAKKNGNGPIVSRLDWFGHKTKKNTGGSRKLGFKKLGGTKI</sequence>
<dbReference type="Proteomes" id="UP001064489">
    <property type="component" value="Chromosome 6"/>
</dbReference>
<comment type="caution">
    <text evidence="2">The sequence shown here is derived from an EMBL/GenBank/DDBJ whole genome shotgun (WGS) entry which is preliminary data.</text>
</comment>
<protein>
    <submittedName>
        <fullName evidence="2">Uncharacterized protein</fullName>
    </submittedName>
</protein>
<feature type="region of interest" description="Disordered" evidence="1">
    <location>
        <begin position="192"/>
        <end position="256"/>
    </location>
</feature>
<feature type="compositionally biased region" description="Pro residues" evidence="1">
    <location>
        <begin position="100"/>
        <end position="110"/>
    </location>
</feature>
<keyword evidence="3" id="KW-1185">Reference proteome</keyword>